<dbReference type="EMBL" id="CP036263">
    <property type="protein sequence ID" value="QDS97660.1"/>
    <property type="molecule type" value="Genomic_DNA"/>
</dbReference>
<evidence type="ECO:0000313" key="2">
    <source>
        <dbReference type="Proteomes" id="UP000319852"/>
    </source>
</evidence>
<name>A0A517MS01_9BACT</name>
<gene>
    <name evidence="1" type="ORF">HG15A2_09240</name>
</gene>
<reference evidence="1 2" key="1">
    <citation type="submission" date="2019-02" db="EMBL/GenBank/DDBJ databases">
        <title>Deep-cultivation of Planctomycetes and their phenomic and genomic characterization uncovers novel biology.</title>
        <authorList>
            <person name="Wiegand S."/>
            <person name="Jogler M."/>
            <person name="Boedeker C."/>
            <person name="Pinto D."/>
            <person name="Vollmers J."/>
            <person name="Rivas-Marin E."/>
            <person name="Kohn T."/>
            <person name="Peeters S.H."/>
            <person name="Heuer A."/>
            <person name="Rast P."/>
            <person name="Oberbeckmann S."/>
            <person name="Bunk B."/>
            <person name="Jeske O."/>
            <person name="Meyerdierks A."/>
            <person name="Storesund J.E."/>
            <person name="Kallscheuer N."/>
            <person name="Luecker S."/>
            <person name="Lage O.M."/>
            <person name="Pohl T."/>
            <person name="Merkel B.J."/>
            <person name="Hornburger P."/>
            <person name="Mueller R.-W."/>
            <person name="Bruemmer F."/>
            <person name="Labrenz M."/>
            <person name="Spormann A.M."/>
            <person name="Op den Camp H."/>
            <person name="Overmann J."/>
            <person name="Amann R."/>
            <person name="Jetten M.S.M."/>
            <person name="Mascher T."/>
            <person name="Medema M.H."/>
            <person name="Devos D.P."/>
            <person name="Kaster A.-K."/>
            <person name="Ovreas L."/>
            <person name="Rohde M."/>
            <person name="Galperin M.Y."/>
            <person name="Jogler C."/>
        </authorList>
    </citation>
    <scope>NUCLEOTIDE SEQUENCE [LARGE SCALE GENOMIC DNA]</scope>
    <source>
        <strain evidence="1 2">HG15A2</strain>
    </source>
</reference>
<protein>
    <submittedName>
        <fullName evidence="1">Uncharacterized protein</fullName>
    </submittedName>
</protein>
<dbReference type="AlphaFoldDB" id="A0A517MS01"/>
<organism evidence="1 2">
    <name type="scientific">Adhaeretor mobilis</name>
    <dbReference type="NCBI Taxonomy" id="1930276"/>
    <lineage>
        <taxon>Bacteria</taxon>
        <taxon>Pseudomonadati</taxon>
        <taxon>Planctomycetota</taxon>
        <taxon>Planctomycetia</taxon>
        <taxon>Pirellulales</taxon>
        <taxon>Lacipirellulaceae</taxon>
        <taxon>Adhaeretor</taxon>
    </lineage>
</organism>
<accession>A0A517MS01</accession>
<keyword evidence="2" id="KW-1185">Reference proteome</keyword>
<dbReference type="KEGG" id="amob:HG15A2_09240"/>
<sequence length="78" mass="8294">MYPGDHPSFGHEFIGCVDPDGFNSVVFVGTLELNEEGRLEGGAIYGAADFTLAIALPSGADFDTDGDVDQVDLSLWEL</sequence>
<dbReference type="Proteomes" id="UP000319852">
    <property type="component" value="Chromosome"/>
</dbReference>
<proteinExistence type="predicted"/>
<evidence type="ECO:0000313" key="1">
    <source>
        <dbReference type="EMBL" id="QDS97660.1"/>
    </source>
</evidence>